<proteinExistence type="predicted"/>
<name>A0A3A1U042_9MICO</name>
<sequence>MPPSGELLLSGMHGSDEYDANHRTQTFGAMTQRVRDAVKASLVSTRALGVRQVWFSYPAGEVAVVVSEVVHRRPLSRSHYLRGIAAGWSSASGVVDLLPQVRRDVRLRRRGAALGSKFRVHDSARTTER</sequence>
<dbReference type="EMBL" id="QXTG01000003">
    <property type="protein sequence ID" value="RIX26650.1"/>
    <property type="molecule type" value="Genomic_DNA"/>
</dbReference>
<organism evidence="1 2">
    <name type="scientific">Amnibacterium setariae</name>
    <dbReference type="NCBI Taxonomy" id="2306585"/>
    <lineage>
        <taxon>Bacteria</taxon>
        <taxon>Bacillati</taxon>
        <taxon>Actinomycetota</taxon>
        <taxon>Actinomycetes</taxon>
        <taxon>Micrococcales</taxon>
        <taxon>Microbacteriaceae</taxon>
        <taxon>Amnibacterium</taxon>
    </lineage>
</organism>
<accession>A0A3A1U042</accession>
<evidence type="ECO:0000313" key="1">
    <source>
        <dbReference type="EMBL" id="RIX26650.1"/>
    </source>
</evidence>
<dbReference type="Proteomes" id="UP000265742">
    <property type="component" value="Unassembled WGS sequence"/>
</dbReference>
<evidence type="ECO:0000313" key="2">
    <source>
        <dbReference type="Proteomes" id="UP000265742"/>
    </source>
</evidence>
<dbReference type="AlphaFoldDB" id="A0A3A1U042"/>
<keyword evidence="2" id="KW-1185">Reference proteome</keyword>
<protein>
    <submittedName>
        <fullName evidence="1">Uncharacterized protein</fullName>
    </submittedName>
</protein>
<reference evidence="2" key="1">
    <citation type="submission" date="2018-09" db="EMBL/GenBank/DDBJ databases">
        <authorList>
            <person name="Kim I."/>
        </authorList>
    </citation>
    <scope>NUCLEOTIDE SEQUENCE [LARGE SCALE GENOMIC DNA]</scope>
    <source>
        <strain evidence="2">DD4a</strain>
    </source>
</reference>
<gene>
    <name evidence="1" type="ORF">D1781_17200</name>
</gene>
<comment type="caution">
    <text evidence="1">The sequence shown here is derived from an EMBL/GenBank/DDBJ whole genome shotgun (WGS) entry which is preliminary data.</text>
</comment>